<dbReference type="Gene3D" id="3.10.290.30">
    <property type="entry name" value="MM3350-like"/>
    <property type="match status" value="1"/>
</dbReference>
<proteinExistence type="predicted"/>
<dbReference type="PANTHER" id="PTHR41878">
    <property type="entry name" value="LEXA REPRESSOR-RELATED"/>
    <property type="match status" value="1"/>
</dbReference>
<accession>A0ABQ4B4L1</accession>
<gene>
    <name evidence="2" type="ORF">Apa02nite_016590</name>
</gene>
<dbReference type="Proteomes" id="UP000624709">
    <property type="component" value="Unassembled WGS sequence"/>
</dbReference>
<evidence type="ECO:0000313" key="3">
    <source>
        <dbReference type="Proteomes" id="UP000624709"/>
    </source>
</evidence>
<name>A0ABQ4B4L1_9ACTN</name>
<organism evidence="2 3">
    <name type="scientific">Actinoplanes palleronii</name>
    <dbReference type="NCBI Taxonomy" id="113570"/>
    <lineage>
        <taxon>Bacteria</taxon>
        <taxon>Bacillati</taxon>
        <taxon>Actinomycetota</taxon>
        <taxon>Actinomycetes</taxon>
        <taxon>Micromonosporales</taxon>
        <taxon>Micromonosporaceae</taxon>
        <taxon>Actinoplanes</taxon>
    </lineage>
</organism>
<keyword evidence="3" id="KW-1185">Reference proteome</keyword>
<sequence>MSEDDLAAAAASTPALRQVTALTRWVGQGRKLTQTGQLTMADARHLVGLLNTGDEIDPVIGERVFRTRSSADLPVLTVVVTWAKAAGLLRVVHGRLVAVKKNQRLIDRPAQLWNIMFAAFDQLGPAICSAGWFQSLLGDNFADGIAVLFRGIADGDGAAPTGAVQAEVWSALSARYYLDDATTEQLTRLRKTTDNDVRRAVAGLVTLGALAEEDAAAGTLRLTPLAEWALRSRYGAVAPGDQLAQLNVTLLDAEPPVWRRLLVPATIRLDRLDRVIQAAMGWTNSHLHMFIHSSGRYGVPDLDFPLQDERRATLRDLVDREGETVRYEYDFGDGWEHEIVLEQLLTAEPGGRYPTCTAGARACPPEDCGGVHGYADLIDTLADPTHPEHQHLLEWLGIDKGSDFGPEHFDTADANRRLDTVILAATRTA</sequence>
<dbReference type="RefSeq" id="WP_203824528.1">
    <property type="nucleotide sequence ID" value="NZ_BAAATY010000002.1"/>
</dbReference>
<dbReference type="Pfam" id="PF07929">
    <property type="entry name" value="PRiA4_ORF3"/>
    <property type="match status" value="1"/>
</dbReference>
<feature type="domain" description="Plasmid pRiA4b Orf3-like" evidence="1">
    <location>
        <begin position="243"/>
        <end position="411"/>
    </location>
</feature>
<dbReference type="PANTHER" id="PTHR41878:SF1">
    <property type="entry name" value="TNPR PROTEIN"/>
    <property type="match status" value="1"/>
</dbReference>
<reference evidence="2 3" key="1">
    <citation type="submission" date="2021-01" db="EMBL/GenBank/DDBJ databases">
        <title>Whole genome shotgun sequence of Actinoplanes palleronii NBRC 14916.</title>
        <authorList>
            <person name="Komaki H."/>
            <person name="Tamura T."/>
        </authorList>
    </citation>
    <scope>NUCLEOTIDE SEQUENCE [LARGE SCALE GENOMIC DNA]</scope>
    <source>
        <strain evidence="2 3">NBRC 14916</strain>
    </source>
</reference>
<dbReference type="EMBL" id="BOMS01000022">
    <property type="protein sequence ID" value="GIE65551.1"/>
    <property type="molecule type" value="Genomic_DNA"/>
</dbReference>
<dbReference type="InterPro" id="IPR024047">
    <property type="entry name" value="MM3350-like_sf"/>
</dbReference>
<protein>
    <recommendedName>
        <fullName evidence="1">Plasmid pRiA4b Orf3-like domain-containing protein</fullName>
    </recommendedName>
</protein>
<dbReference type="SUPFAM" id="SSF159941">
    <property type="entry name" value="MM3350-like"/>
    <property type="match status" value="1"/>
</dbReference>
<evidence type="ECO:0000259" key="1">
    <source>
        <dbReference type="Pfam" id="PF07929"/>
    </source>
</evidence>
<evidence type="ECO:0000313" key="2">
    <source>
        <dbReference type="EMBL" id="GIE65551.1"/>
    </source>
</evidence>
<dbReference type="InterPro" id="IPR012912">
    <property type="entry name" value="Plasmid_pRiA4b_Orf3-like"/>
</dbReference>
<comment type="caution">
    <text evidence="2">The sequence shown here is derived from an EMBL/GenBank/DDBJ whole genome shotgun (WGS) entry which is preliminary data.</text>
</comment>